<proteinExistence type="predicted"/>
<gene>
    <name evidence="3" type="ORF">A6V39_01070</name>
</gene>
<feature type="compositionally biased region" description="Basic and acidic residues" evidence="2">
    <location>
        <begin position="269"/>
        <end position="299"/>
    </location>
</feature>
<feature type="compositionally biased region" description="Polar residues" evidence="2">
    <location>
        <begin position="349"/>
        <end position="358"/>
    </location>
</feature>
<dbReference type="STRING" id="432608.A6V39_01070"/>
<evidence type="ECO:0000256" key="2">
    <source>
        <dbReference type="SAM" id="MobiDB-lite"/>
    </source>
</evidence>
<feature type="coiled-coil region" evidence="1">
    <location>
        <begin position="190"/>
        <end position="217"/>
    </location>
</feature>
<dbReference type="RefSeq" id="WP_187149880.1">
    <property type="nucleotide sequence ID" value="NZ_LWUJ01000010.1"/>
</dbReference>
<evidence type="ECO:0000313" key="3">
    <source>
        <dbReference type="EMBL" id="OAL10644.1"/>
    </source>
</evidence>
<dbReference type="Proteomes" id="UP000077623">
    <property type="component" value="Unassembled WGS sequence"/>
</dbReference>
<feature type="compositionally biased region" description="Polar residues" evidence="2">
    <location>
        <begin position="176"/>
        <end position="190"/>
    </location>
</feature>
<keyword evidence="4" id="KW-1185">Reference proteome</keyword>
<feature type="compositionally biased region" description="Polar residues" evidence="2">
    <location>
        <begin position="384"/>
        <end position="394"/>
    </location>
</feature>
<keyword evidence="1" id="KW-0175">Coiled coil</keyword>
<feature type="region of interest" description="Disordered" evidence="2">
    <location>
        <begin position="326"/>
        <end position="403"/>
    </location>
</feature>
<comment type="caution">
    <text evidence="3">The sequence shown here is derived from an EMBL/GenBank/DDBJ whole genome shotgun (WGS) entry which is preliminary data.</text>
</comment>
<protein>
    <submittedName>
        <fullName evidence="3">Uncharacterized protein</fullName>
    </submittedName>
</protein>
<dbReference type="EMBL" id="LWUJ01000010">
    <property type="protein sequence ID" value="OAL10644.1"/>
    <property type="molecule type" value="Genomic_DNA"/>
</dbReference>
<organism evidence="3 4">
    <name type="scientific">Candidatus Mycoplasma haematobovis</name>
    <dbReference type="NCBI Taxonomy" id="432608"/>
    <lineage>
        <taxon>Bacteria</taxon>
        <taxon>Bacillati</taxon>
        <taxon>Mycoplasmatota</taxon>
        <taxon>Mollicutes</taxon>
        <taxon>Mycoplasmataceae</taxon>
        <taxon>Mycoplasma</taxon>
    </lineage>
</organism>
<evidence type="ECO:0000313" key="4">
    <source>
        <dbReference type="Proteomes" id="UP000077623"/>
    </source>
</evidence>
<feature type="region of interest" description="Disordered" evidence="2">
    <location>
        <begin position="143"/>
        <end position="190"/>
    </location>
</feature>
<feature type="compositionally biased region" description="Low complexity" evidence="2">
    <location>
        <begin position="359"/>
        <end position="375"/>
    </location>
</feature>
<sequence length="468" mass="51023">MISFIKFLKVVLPIISVTTATLTTVSLISHKKHDPDAQAKPEEINLDNFVTLNEDFKESIMLYSKDGTGENVTIEDEEKAKKLLEHLKENGSLETFPEFETPEQAAEFLDQLPKAILNNLFKDSKFSQDELRNLDPNTLNNLGRFGKDLRSQQQQTVRGMEGRDSLSSRDIPNVDVSGNPNVPNISGLNGSQMQENLKSMENTAQKASNSAQALQKSGLLKDLGTDSNLQEVAKELVDNLLPSGVPSISDSPSSIQAPQIPDIKVSFEESKHKSEEEGNKEGEKDLSHDNPIKQERQDSELSNEITVDDAENNENIIVENKLQDSKIDNSDLPSNGQDLQVKGDLTSPEAKSTSPLTKSTIETSPSTGGESSSDSTGKKADQLPAQNEVSSDQLHTSRDQIDLKVPPLPDLDLPNVPFDFSALNNVFDAISNLGTGGDADGLSVSELRDWASKLAKTSNSLGNLISRS</sequence>
<name>A0A1A9QET3_9MOLU</name>
<feature type="region of interest" description="Disordered" evidence="2">
    <location>
        <begin position="269"/>
        <end position="312"/>
    </location>
</feature>
<dbReference type="AlphaFoldDB" id="A0A1A9QET3"/>
<evidence type="ECO:0000256" key="1">
    <source>
        <dbReference type="SAM" id="Coils"/>
    </source>
</evidence>
<accession>A0A1A9QET3</accession>
<reference evidence="4" key="1">
    <citation type="submission" date="2016-04" db="EMBL/GenBank/DDBJ databases">
        <authorList>
            <person name="Quiroz-Castaneda R.E."/>
            <person name="Martinez-Ocampo F."/>
        </authorList>
    </citation>
    <scope>NUCLEOTIDE SEQUENCE [LARGE SCALE GENOMIC DNA]</scope>
    <source>
        <strain evidence="4">INIFAP01</strain>
    </source>
</reference>